<organism evidence="2 3">
    <name type="scientific">Microlunatus soli</name>
    <dbReference type="NCBI Taxonomy" id="630515"/>
    <lineage>
        <taxon>Bacteria</taxon>
        <taxon>Bacillati</taxon>
        <taxon>Actinomycetota</taxon>
        <taxon>Actinomycetes</taxon>
        <taxon>Propionibacteriales</taxon>
        <taxon>Propionibacteriaceae</taxon>
        <taxon>Microlunatus</taxon>
    </lineage>
</organism>
<proteinExistence type="predicted"/>
<evidence type="ECO:0000259" key="1">
    <source>
        <dbReference type="Pfam" id="PF00248"/>
    </source>
</evidence>
<dbReference type="Pfam" id="PF00248">
    <property type="entry name" value="Aldo_ket_red"/>
    <property type="match status" value="1"/>
</dbReference>
<sequence length="323" mass="34984">MNSTELRYDQRPLGQTGLMVSSLALGTARWRSTGDRTASADERRQLFERVAQGTGADQQIAVIDTANSYGDSEQLIGGLVDAYGGLPDRVLLQTKADRDFGSGDFSGARMRRSLQESLDRLGLTSLPMVYIHDPENTTWDSAMATDGPVAALVRAKEQGLIDHLGLSGGPVGLMERYLRTGLFEALITHMRYTLVDRSADRLLTVAAELGIGVFNAAPYGGGLLTRWPATTRRYAYGDGNPELLAAADAMGRLCADQRIPLAAAALQFSLRDPRITSTIVGMLSVADLDATIDLAAMELPAALWSELDQLLPPRRTWQDADEL</sequence>
<dbReference type="AlphaFoldDB" id="A0A1H1YNV2"/>
<dbReference type="InterPro" id="IPR020471">
    <property type="entry name" value="AKR"/>
</dbReference>
<dbReference type="SUPFAM" id="SSF51430">
    <property type="entry name" value="NAD(P)-linked oxidoreductase"/>
    <property type="match status" value="1"/>
</dbReference>
<dbReference type="CDD" id="cd19090">
    <property type="entry name" value="AKR_AKR15A-like"/>
    <property type="match status" value="1"/>
</dbReference>
<dbReference type="InterPro" id="IPR036812">
    <property type="entry name" value="NAD(P)_OxRdtase_dom_sf"/>
</dbReference>
<gene>
    <name evidence="2" type="ORF">SAMN04489812_4697</name>
</gene>
<feature type="domain" description="NADP-dependent oxidoreductase" evidence="1">
    <location>
        <begin position="23"/>
        <end position="310"/>
    </location>
</feature>
<dbReference type="Gene3D" id="3.20.20.100">
    <property type="entry name" value="NADP-dependent oxidoreductase domain"/>
    <property type="match status" value="1"/>
</dbReference>
<dbReference type="PANTHER" id="PTHR42686:SF1">
    <property type="entry name" value="GH17980P-RELATED"/>
    <property type="match status" value="1"/>
</dbReference>
<name>A0A1H1YNV2_9ACTN</name>
<dbReference type="STRING" id="630515.SAMN04489812_4697"/>
<dbReference type="InterPro" id="IPR023210">
    <property type="entry name" value="NADP_OxRdtase_dom"/>
</dbReference>
<evidence type="ECO:0000313" key="3">
    <source>
        <dbReference type="Proteomes" id="UP000199103"/>
    </source>
</evidence>
<accession>A0A1H1YNV2</accession>
<evidence type="ECO:0000313" key="2">
    <source>
        <dbReference type="EMBL" id="SDT23133.1"/>
    </source>
</evidence>
<dbReference type="GO" id="GO:0005829">
    <property type="term" value="C:cytosol"/>
    <property type="evidence" value="ECO:0007669"/>
    <property type="project" value="TreeGrafter"/>
</dbReference>
<dbReference type="EMBL" id="LT629772">
    <property type="protein sequence ID" value="SDT23133.1"/>
    <property type="molecule type" value="Genomic_DNA"/>
</dbReference>
<protein>
    <submittedName>
        <fullName evidence="2">D-threo-aldose 1-dehydrogenase</fullName>
    </submittedName>
</protein>
<dbReference type="Proteomes" id="UP000199103">
    <property type="component" value="Chromosome I"/>
</dbReference>
<reference evidence="2 3" key="1">
    <citation type="submission" date="2016-10" db="EMBL/GenBank/DDBJ databases">
        <authorList>
            <person name="de Groot N.N."/>
        </authorList>
    </citation>
    <scope>NUCLEOTIDE SEQUENCE [LARGE SCALE GENOMIC DNA]</scope>
    <source>
        <strain evidence="2 3">DSM 21800</strain>
    </source>
</reference>
<dbReference type="PANTHER" id="PTHR42686">
    <property type="entry name" value="GH17980P-RELATED"/>
    <property type="match status" value="1"/>
</dbReference>
<keyword evidence="3" id="KW-1185">Reference proteome</keyword>
<dbReference type="GO" id="GO:0016491">
    <property type="term" value="F:oxidoreductase activity"/>
    <property type="evidence" value="ECO:0007669"/>
    <property type="project" value="InterPro"/>
</dbReference>